<comment type="caution">
    <text evidence="1">The sequence shown here is derived from an EMBL/GenBank/DDBJ whole genome shotgun (WGS) entry which is preliminary data.</text>
</comment>
<evidence type="ECO:0008006" key="3">
    <source>
        <dbReference type="Google" id="ProtNLM"/>
    </source>
</evidence>
<dbReference type="Proteomes" id="UP000295304">
    <property type="component" value="Unassembled WGS sequence"/>
</dbReference>
<proteinExistence type="predicted"/>
<accession>A0A4R3JGD1</accession>
<dbReference type="RefSeq" id="WP_132938215.1">
    <property type="nucleotide sequence ID" value="NZ_CP119676.1"/>
</dbReference>
<reference evidence="1 2" key="1">
    <citation type="submission" date="2019-03" db="EMBL/GenBank/DDBJ databases">
        <title>Genomic Encyclopedia of Type Strains, Phase IV (KMG-IV): sequencing the most valuable type-strain genomes for metagenomic binning, comparative biology and taxonomic classification.</title>
        <authorList>
            <person name="Goeker M."/>
        </authorList>
    </citation>
    <scope>NUCLEOTIDE SEQUENCE [LARGE SCALE GENOMIC DNA]</scope>
    <source>
        <strain evidence="1 2">DSM 101688</strain>
    </source>
</reference>
<dbReference type="EMBL" id="SLZW01000002">
    <property type="protein sequence ID" value="TCS64266.1"/>
    <property type="molecule type" value="Genomic_DNA"/>
</dbReference>
<sequence length="151" mass="16670">MKKLAIAIAAVLMLSGGTISILKWMKIGPFADTTAEKSDAIKQIDNATRFIDMDPMFIPIFKDNGVAGTIQLHFKFEVNGADNEKKVRQVVRLLNNEIFKDLYAYIPRTLHNNNTLDVELIKHRLEMDAAKVLGPGVVNAALIQSMTNSGG</sequence>
<protein>
    <recommendedName>
        <fullName evidence="3">Flagellar protein FliL</fullName>
    </recommendedName>
</protein>
<evidence type="ECO:0000313" key="1">
    <source>
        <dbReference type="EMBL" id="TCS64266.1"/>
    </source>
</evidence>
<dbReference type="OrthoDB" id="7350029at2"/>
<name>A0A4R3JGD1_9PROT</name>
<organism evidence="1 2">
    <name type="scientific">Varunaivibrio sulfuroxidans</name>
    <dbReference type="NCBI Taxonomy" id="1773489"/>
    <lineage>
        <taxon>Bacteria</taxon>
        <taxon>Pseudomonadati</taxon>
        <taxon>Pseudomonadota</taxon>
        <taxon>Alphaproteobacteria</taxon>
        <taxon>Rhodospirillales</taxon>
        <taxon>Magnetovibrionaceae</taxon>
        <taxon>Varunaivibrio</taxon>
    </lineage>
</organism>
<keyword evidence="2" id="KW-1185">Reference proteome</keyword>
<evidence type="ECO:0000313" key="2">
    <source>
        <dbReference type="Proteomes" id="UP000295304"/>
    </source>
</evidence>
<gene>
    <name evidence="1" type="ORF">EDD55_102308</name>
</gene>
<dbReference type="AlphaFoldDB" id="A0A4R3JGD1"/>